<keyword evidence="3" id="KW-1185">Reference proteome</keyword>
<dbReference type="EMBL" id="MU002031">
    <property type="protein sequence ID" value="KAF2791212.1"/>
    <property type="molecule type" value="Genomic_DNA"/>
</dbReference>
<evidence type="ECO:0000313" key="2">
    <source>
        <dbReference type="EMBL" id="KAF2791212.1"/>
    </source>
</evidence>
<feature type="region of interest" description="Disordered" evidence="1">
    <location>
        <begin position="199"/>
        <end position="300"/>
    </location>
</feature>
<dbReference type="Proteomes" id="UP000799757">
    <property type="component" value="Unassembled WGS sequence"/>
</dbReference>
<evidence type="ECO:0000256" key="1">
    <source>
        <dbReference type="SAM" id="MobiDB-lite"/>
    </source>
</evidence>
<name>A0A6A6X4F7_9PLEO</name>
<feature type="compositionally biased region" description="Basic and acidic residues" evidence="1">
    <location>
        <begin position="242"/>
        <end position="258"/>
    </location>
</feature>
<proteinExistence type="predicted"/>
<dbReference type="AlphaFoldDB" id="A0A6A6X4F7"/>
<gene>
    <name evidence="2" type="ORF">K505DRAFT_376947</name>
</gene>
<protein>
    <submittedName>
        <fullName evidence="2">Uncharacterized protein</fullName>
    </submittedName>
</protein>
<organism evidence="2 3">
    <name type="scientific">Melanomma pulvis-pyrius CBS 109.77</name>
    <dbReference type="NCBI Taxonomy" id="1314802"/>
    <lineage>
        <taxon>Eukaryota</taxon>
        <taxon>Fungi</taxon>
        <taxon>Dikarya</taxon>
        <taxon>Ascomycota</taxon>
        <taxon>Pezizomycotina</taxon>
        <taxon>Dothideomycetes</taxon>
        <taxon>Pleosporomycetidae</taxon>
        <taxon>Pleosporales</taxon>
        <taxon>Melanommataceae</taxon>
        <taxon>Melanomma</taxon>
    </lineage>
</organism>
<sequence length="300" mass="33500">MSNPTKKTPHNPRKPHKLLIPDDEYMSEAISHLLSLSNKISSKNPKRCVYHTAYVASQSAFLQALKPPLLDAIVAWLWEQGISRQTRELVVGRLKQEVTGGYFSLGTMGEKELSEEMGELWGGDVHADIREDSARLLLEAHMRGQVADREGFKERGKREKMATLPAAEKIRGRLKKGAIAAEAGTETDGYMLEYNRRASQNTSVESPYAWPTAPTASRKRSRSTLTAPLAQEDDAEFQGFGRQDDDRRRKEQGEKIGDNDEAGAEDNPKRQVAVKSGRGSLHHRRPGQREDGEPGEDDLL</sequence>
<reference evidence="2" key="1">
    <citation type="journal article" date="2020" name="Stud. Mycol.">
        <title>101 Dothideomycetes genomes: a test case for predicting lifestyles and emergence of pathogens.</title>
        <authorList>
            <person name="Haridas S."/>
            <person name="Albert R."/>
            <person name="Binder M."/>
            <person name="Bloem J."/>
            <person name="Labutti K."/>
            <person name="Salamov A."/>
            <person name="Andreopoulos B."/>
            <person name="Baker S."/>
            <person name="Barry K."/>
            <person name="Bills G."/>
            <person name="Bluhm B."/>
            <person name="Cannon C."/>
            <person name="Castanera R."/>
            <person name="Culley D."/>
            <person name="Daum C."/>
            <person name="Ezra D."/>
            <person name="Gonzalez J."/>
            <person name="Henrissat B."/>
            <person name="Kuo A."/>
            <person name="Liang C."/>
            <person name="Lipzen A."/>
            <person name="Lutzoni F."/>
            <person name="Magnuson J."/>
            <person name="Mondo S."/>
            <person name="Nolan M."/>
            <person name="Ohm R."/>
            <person name="Pangilinan J."/>
            <person name="Park H.-J."/>
            <person name="Ramirez L."/>
            <person name="Alfaro M."/>
            <person name="Sun H."/>
            <person name="Tritt A."/>
            <person name="Yoshinaga Y."/>
            <person name="Zwiers L.-H."/>
            <person name="Turgeon B."/>
            <person name="Goodwin S."/>
            <person name="Spatafora J."/>
            <person name="Crous P."/>
            <person name="Grigoriev I."/>
        </authorList>
    </citation>
    <scope>NUCLEOTIDE SEQUENCE</scope>
    <source>
        <strain evidence="2">CBS 109.77</strain>
    </source>
</reference>
<evidence type="ECO:0000313" key="3">
    <source>
        <dbReference type="Proteomes" id="UP000799757"/>
    </source>
</evidence>
<accession>A0A6A6X4F7</accession>